<feature type="chain" id="PRO_5013085318" description="Cytochrome P450" evidence="9">
    <location>
        <begin position="16"/>
        <end position="453"/>
    </location>
</feature>
<organism evidence="10 11">
    <name type="scientific">Moniliophthora roreri</name>
    <name type="common">Frosty pod rot fungus</name>
    <name type="synonym">Monilia roreri</name>
    <dbReference type="NCBI Taxonomy" id="221103"/>
    <lineage>
        <taxon>Eukaryota</taxon>
        <taxon>Fungi</taxon>
        <taxon>Dikarya</taxon>
        <taxon>Basidiomycota</taxon>
        <taxon>Agaricomycotina</taxon>
        <taxon>Agaricomycetes</taxon>
        <taxon>Agaricomycetidae</taxon>
        <taxon>Agaricales</taxon>
        <taxon>Marasmiineae</taxon>
        <taxon>Marasmiaceae</taxon>
        <taxon>Moniliophthora</taxon>
    </lineage>
</organism>
<dbReference type="InterPro" id="IPR002401">
    <property type="entry name" value="Cyt_P450_E_grp-I"/>
</dbReference>
<dbReference type="CDD" id="cd11065">
    <property type="entry name" value="CYP64-like"/>
    <property type="match status" value="1"/>
</dbReference>
<protein>
    <recommendedName>
        <fullName evidence="12">Cytochrome P450</fullName>
    </recommendedName>
</protein>
<evidence type="ECO:0000313" key="10">
    <source>
        <dbReference type="EMBL" id="KTB45091.1"/>
    </source>
</evidence>
<gene>
    <name evidence="10" type="ORF">WG66_2330</name>
</gene>
<evidence type="ECO:0000256" key="6">
    <source>
        <dbReference type="ARBA" id="ARBA00023002"/>
    </source>
</evidence>
<dbReference type="GO" id="GO:0004497">
    <property type="term" value="F:monooxygenase activity"/>
    <property type="evidence" value="ECO:0007669"/>
    <property type="project" value="UniProtKB-KW"/>
</dbReference>
<dbReference type="GO" id="GO:0005506">
    <property type="term" value="F:iron ion binding"/>
    <property type="evidence" value="ECO:0007669"/>
    <property type="project" value="InterPro"/>
</dbReference>
<dbReference type="AlphaFoldDB" id="A0A0W0G944"/>
<comment type="cofactor">
    <cofactor evidence="1">
        <name>heme</name>
        <dbReference type="ChEBI" id="CHEBI:30413"/>
    </cofactor>
</comment>
<reference evidence="10 11" key="1">
    <citation type="submission" date="2015-12" db="EMBL/GenBank/DDBJ databases">
        <title>Draft genome sequence of Moniliophthora roreri, the causal agent of frosty pod rot of cacao.</title>
        <authorList>
            <person name="Aime M.C."/>
            <person name="Diaz-Valderrama J.R."/>
            <person name="Kijpornyongpan T."/>
            <person name="Phillips-Mora W."/>
        </authorList>
    </citation>
    <scope>NUCLEOTIDE SEQUENCE [LARGE SCALE GENOMIC DNA]</scope>
    <source>
        <strain evidence="10 11">MCA 2952</strain>
    </source>
</reference>
<keyword evidence="5" id="KW-0479">Metal-binding</keyword>
<dbReference type="Proteomes" id="UP000054988">
    <property type="component" value="Unassembled WGS sequence"/>
</dbReference>
<proteinExistence type="inferred from homology"/>
<dbReference type="Pfam" id="PF00067">
    <property type="entry name" value="p450"/>
    <property type="match status" value="1"/>
</dbReference>
<dbReference type="EMBL" id="LATX01000782">
    <property type="protein sequence ID" value="KTB45091.1"/>
    <property type="molecule type" value="Genomic_DNA"/>
</dbReference>
<keyword evidence="4" id="KW-0349">Heme</keyword>
<keyword evidence="7" id="KW-0408">Iron</keyword>
<evidence type="ECO:0008006" key="12">
    <source>
        <dbReference type="Google" id="ProtNLM"/>
    </source>
</evidence>
<evidence type="ECO:0000313" key="11">
    <source>
        <dbReference type="Proteomes" id="UP000054988"/>
    </source>
</evidence>
<evidence type="ECO:0000256" key="8">
    <source>
        <dbReference type="ARBA" id="ARBA00023033"/>
    </source>
</evidence>
<evidence type="ECO:0000256" key="2">
    <source>
        <dbReference type="ARBA" id="ARBA00005179"/>
    </source>
</evidence>
<evidence type="ECO:0000256" key="7">
    <source>
        <dbReference type="ARBA" id="ARBA00023004"/>
    </source>
</evidence>
<dbReference type="SUPFAM" id="SSF48264">
    <property type="entry name" value="Cytochrome P450"/>
    <property type="match status" value="1"/>
</dbReference>
<dbReference type="PANTHER" id="PTHR46300:SF12">
    <property type="entry name" value="P450, PUTATIVE (EUROFUNG)-RELATED"/>
    <property type="match status" value="1"/>
</dbReference>
<dbReference type="InterPro" id="IPR001128">
    <property type="entry name" value="Cyt_P450"/>
</dbReference>
<evidence type="ECO:0000256" key="3">
    <source>
        <dbReference type="ARBA" id="ARBA00010617"/>
    </source>
</evidence>
<name>A0A0W0G944_MONRR</name>
<evidence type="ECO:0000256" key="1">
    <source>
        <dbReference type="ARBA" id="ARBA00001971"/>
    </source>
</evidence>
<comment type="similarity">
    <text evidence="3">Belongs to the cytochrome P450 family.</text>
</comment>
<evidence type="ECO:0000256" key="4">
    <source>
        <dbReference type="ARBA" id="ARBA00022617"/>
    </source>
</evidence>
<comment type="pathway">
    <text evidence="2">Secondary metabolite biosynthesis.</text>
</comment>
<comment type="caution">
    <text evidence="10">The sequence shown here is derived from an EMBL/GenBank/DDBJ whole genome shotgun (WGS) entry which is preliminary data.</text>
</comment>
<dbReference type="PRINTS" id="PR00463">
    <property type="entry name" value="EP450I"/>
</dbReference>
<evidence type="ECO:0000256" key="5">
    <source>
        <dbReference type="ARBA" id="ARBA00022723"/>
    </source>
</evidence>
<keyword evidence="9" id="KW-0732">Signal</keyword>
<dbReference type="PANTHER" id="PTHR46300">
    <property type="entry name" value="P450, PUTATIVE (EUROFUNG)-RELATED-RELATED"/>
    <property type="match status" value="1"/>
</dbReference>
<dbReference type="InterPro" id="IPR036396">
    <property type="entry name" value="Cyt_P450_sf"/>
</dbReference>
<dbReference type="GO" id="GO:0020037">
    <property type="term" value="F:heme binding"/>
    <property type="evidence" value="ECO:0007669"/>
    <property type="project" value="InterPro"/>
</dbReference>
<accession>A0A0W0G944</accession>
<evidence type="ECO:0000256" key="9">
    <source>
        <dbReference type="SAM" id="SignalP"/>
    </source>
</evidence>
<feature type="signal peptide" evidence="9">
    <location>
        <begin position="1"/>
        <end position="15"/>
    </location>
</feature>
<dbReference type="GO" id="GO:0016705">
    <property type="term" value="F:oxidoreductase activity, acting on paired donors, with incorporation or reduction of molecular oxygen"/>
    <property type="evidence" value="ECO:0007669"/>
    <property type="project" value="InterPro"/>
</dbReference>
<dbReference type="InterPro" id="IPR050364">
    <property type="entry name" value="Cytochrome_P450_fung"/>
</dbReference>
<keyword evidence="6" id="KW-0560">Oxidoreductase</keyword>
<sequence length="453" mass="50451">MLSLIFLLAAAIAGAWIFQARKSNLPLPPGPRKLPIIGNLLSMPSKFEWETYAKWAREYKSDIIHLGVAGTNLIILDRPEAARELLDKRSAIYSSRPHLTMVGDLMGWDTIFALMPYGDECMAGSAILSLTYGIDTLPKNDPYISAADNALDAFCIAARPGAFLVDAIPVLKYLPEWFPGSDFKRTAKEWRGLLRRMLELPFETAKSDYHAGVPSTSFVAYALDQIDESEDRKRQEERIRSVAGTVYTGGVDSSLALLSHFFHAMLASPDAQKKAQEELHRVLGGALPTLDDLESSRLPYMTALVKECLRWRSVAPMGFPHIAAEDDVYNGYTIPKGSIVLANLWSMMHDPIIYPNPERFIPERFLNSNGQLNSNIMSPEDIVFGFGRRCVPLPFNTRAIRPLSIRICPARTLAFSSVWMITASTLAMFNISKAVDKNGRVIEPTYECKSTLA</sequence>
<keyword evidence="8" id="KW-0503">Monooxygenase</keyword>
<dbReference type="Gene3D" id="1.10.630.10">
    <property type="entry name" value="Cytochrome P450"/>
    <property type="match status" value="1"/>
</dbReference>